<gene>
    <name evidence="2" type="ORF">CF67_23003</name>
</gene>
<dbReference type="Gene3D" id="3.40.50.300">
    <property type="entry name" value="P-loop containing nucleotide triphosphate hydrolases"/>
    <property type="match status" value="1"/>
</dbReference>
<dbReference type="Proteomes" id="UP000053784">
    <property type="component" value="Unassembled WGS sequence"/>
</dbReference>
<dbReference type="InterPro" id="IPR050678">
    <property type="entry name" value="DNA_Partitioning_ATPase"/>
</dbReference>
<evidence type="ECO:0000259" key="1">
    <source>
        <dbReference type="Pfam" id="PF13614"/>
    </source>
</evidence>
<dbReference type="PANTHER" id="PTHR13696">
    <property type="entry name" value="P-LOOP CONTAINING NUCLEOSIDE TRIPHOSPHATE HYDROLASE"/>
    <property type="match status" value="1"/>
</dbReference>
<dbReference type="eggNOG" id="COG1192">
    <property type="taxonomic scope" value="Bacteria"/>
</dbReference>
<sequence length="269" mass="30018">MGKVTSISIQKGGPGKTTVCRNLGEEVSEAGNKVLLIDNDPQGNLTKAILSNELPSEMIKVTDRITFCSKKVLPGVSNAFWLYEKDEMPEPLKVREDLYIIGATKHLAEIGTKSVNCVYDFKDKIEVLALEFDHVFIDCPPSAGTLQTSAHGASDYIVIPTELNEDSIDGVKQQIQSALLNRKHLNPTLNVLGILVNGKDSHKINIEEFYLDNLKEVYGDKLFEVIITYSVKVSEARSFNKTIRQHVPKSAQAKQFLALSREFLDRIKR</sequence>
<name>A0A084CND7_9GAMM</name>
<evidence type="ECO:0000313" key="3">
    <source>
        <dbReference type="Proteomes" id="UP000053784"/>
    </source>
</evidence>
<dbReference type="PANTHER" id="PTHR13696:SF52">
    <property type="entry name" value="PARA FAMILY PROTEIN CT_582"/>
    <property type="match status" value="1"/>
</dbReference>
<dbReference type="InterPro" id="IPR025669">
    <property type="entry name" value="AAA_dom"/>
</dbReference>
<dbReference type="SUPFAM" id="SSF52540">
    <property type="entry name" value="P-loop containing nucleoside triphosphate hydrolases"/>
    <property type="match status" value="1"/>
</dbReference>
<accession>A0A084CND7</accession>
<keyword evidence="3" id="KW-1185">Reference proteome</keyword>
<organism evidence="2 3">
    <name type="scientific">Candidatus Photodesmus blepharonis</name>
    <dbReference type="NCBI Taxonomy" id="1179155"/>
    <lineage>
        <taxon>Bacteria</taxon>
        <taxon>Pseudomonadati</taxon>
        <taxon>Pseudomonadota</taxon>
        <taxon>Gammaproteobacteria</taxon>
        <taxon>Vibrionales</taxon>
        <taxon>Vibrionaceae</taxon>
        <taxon>Candidatus Photodesmus</taxon>
    </lineage>
</organism>
<feature type="domain" description="AAA" evidence="1">
    <location>
        <begin position="3"/>
        <end position="190"/>
    </location>
</feature>
<evidence type="ECO:0000313" key="2">
    <source>
        <dbReference type="EMBL" id="KEY91316.1"/>
    </source>
</evidence>
<dbReference type="RefSeq" id="WP_034413983.1">
    <property type="nucleotide sequence ID" value="NZ_JGVK01000016.1"/>
</dbReference>
<dbReference type="InterPro" id="IPR027417">
    <property type="entry name" value="P-loop_NTPase"/>
</dbReference>
<dbReference type="Pfam" id="PF13614">
    <property type="entry name" value="AAA_31"/>
    <property type="match status" value="1"/>
</dbReference>
<dbReference type="CDD" id="cd02042">
    <property type="entry name" value="ParAB_family"/>
    <property type="match status" value="1"/>
</dbReference>
<proteinExistence type="predicted"/>
<comment type="caution">
    <text evidence="2">The sequence shown here is derived from an EMBL/GenBank/DDBJ whole genome shotgun (WGS) entry which is preliminary data.</text>
</comment>
<dbReference type="AlphaFoldDB" id="A0A084CND7"/>
<reference evidence="2 3" key="1">
    <citation type="submission" date="2014-03" db="EMBL/GenBank/DDBJ databases">
        <title>Selection and divergence in the genomes of co-occurring obligate luminous symbionts with specific hosts.</title>
        <authorList>
            <person name="Hendry T.A."/>
            <person name="de Wet J.R."/>
            <person name="Dunlap P.V."/>
        </authorList>
    </citation>
    <scope>NUCLEOTIDE SEQUENCE [LARGE SCALE GENOMIC DNA]</scope>
    <source>
        <strain evidence="2 3">Ppalp.1</strain>
    </source>
</reference>
<protein>
    <recommendedName>
        <fullName evidence="1">AAA domain-containing protein</fullName>
    </recommendedName>
</protein>
<dbReference type="STRING" id="1179155.CF67_23003"/>
<dbReference type="EMBL" id="JGVK01000016">
    <property type="protein sequence ID" value="KEY91316.1"/>
    <property type="molecule type" value="Genomic_DNA"/>
</dbReference>